<keyword evidence="1" id="KW-0934">Plastid</keyword>
<reference evidence="1" key="1">
    <citation type="journal article" date="2017" name="J. Phycol.">
        <title>Analysis of chloroplast genomes and a supermatrix inform reclassification of the Rhodomelaceae (Rhodophyta).</title>
        <authorList>
            <person name="Diaz-Tapia P."/>
            <person name="Maggs C.A."/>
            <person name="West J.A."/>
            <person name="Verbruggen H."/>
        </authorList>
    </citation>
    <scope>NUCLEOTIDE SEQUENCE</scope>
    <source>
        <strain evidence="1">PD931</strain>
    </source>
</reference>
<dbReference type="RefSeq" id="YP_009396693.1">
    <property type="nucleotide sequence ID" value="NC_035283.1"/>
</dbReference>
<gene>
    <name evidence="1" type="primary">ntcA</name>
</gene>
<dbReference type="InterPro" id="IPR014710">
    <property type="entry name" value="RmlC-like_jellyroll"/>
</dbReference>
<proteinExistence type="predicted"/>
<dbReference type="GeneID" id="33358927"/>
<evidence type="ECO:0000313" key="1">
    <source>
        <dbReference type="EMBL" id="ARW65879.1"/>
    </source>
</evidence>
<dbReference type="SUPFAM" id="SSF46785">
    <property type="entry name" value="Winged helix' DNA-binding domain"/>
    <property type="match status" value="1"/>
</dbReference>
<protein>
    <submittedName>
        <fullName evidence="1">Global nitrogen transcriptional regulator</fullName>
    </submittedName>
</protein>
<dbReference type="EMBL" id="MF101439">
    <property type="protein sequence ID" value="ARW65879.1"/>
    <property type="molecule type" value="Genomic_DNA"/>
</dbReference>
<accession>A0A1Z1MJ10</accession>
<geneLocation type="chloroplast" evidence="1"/>
<dbReference type="AlphaFoldDB" id="A0A1Z1MJ10"/>
<dbReference type="InterPro" id="IPR018490">
    <property type="entry name" value="cNMP-bd_dom_sf"/>
</dbReference>
<keyword evidence="1" id="KW-0150">Chloroplast</keyword>
<dbReference type="Gene3D" id="2.60.120.10">
    <property type="entry name" value="Jelly Rolls"/>
    <property type="match status" value="1"/>
</dbReference>
<dbReference type="InterPro" id="IPR036390">
    <property type="entry name" value="WH_DNA-bd_sf"/>
</dbReference>
<dbReference type="SUPFAM" id="SSF51206">
    <property type="entry name" value="cAMP-binding domain-like"/>
    <property type="match status" value="1"/>
</dbReference>
<organism evidence="1">
    <name type="scientific">Vertebrata australis</name>
    <dbReference type="NCBI Taxonomy" id="1967852"/>
    <lineage>
        <taxon>Eukaryota</taxon>
        <taxon>Rhodophyta</taxon>
        <taxon>Florideophyceae</taxon>
        <taxon>Rhodymeniophycidae</taxon>
        <taxon>Ceramiales</taxon>
        <taxon>Rhodomelaceae</taxon>
        <taxon>Polysiphonioideae</taxon>
        <taxon>Vertebrata</taxon>
    </lineage>
</organism>
<sequence length="205" mass="24061">MNWIIFFAMNNINYYVYNLESKDIIILKNVDKNDLSTIIILEGVITLVKIFENQEILPLAILNKNDTVNYTKNDGAYYQVTALNNTYLIVLKENFLYKNQTKNLSKLNIPINYKNTLEKYEETLKIVNQKSTTNRIVLFILLLFTRFGLINKHKIIIPLELRKEYIAQMTGTSINSVNKILREVNNIQIDTKNKKTTYLLRIEKC</sequence>
<name>A0A1Z1MJ10_9FLOR</name>